<dbReference type="AlphaFoldDB" id="A0A9W5LF79"/>
<evidence type="ECO:0000313" key="1">
    <source>
        <dbReference type="EMBL" id="ELS59618.1"/>
    </source>
</evidence>
<reference evidence="1 2" key="1">
    <citation type="journal article" date="2014" name="Syst. Appl. Microbiol.">
        <title>Genomic insights into the taxonomic status of the three subspecies of Bacillus subtilis.</title>
        <authorList>
            <person name="Yi H."/>
            <person name="Chun J."/>
            <person name="Cha C.J."/>
        </authorList>
    </citation>
    <scope>NUCLEOTIDE SEQUENCE [LARGE SCALE GENOMIC DNA]</scope>
    <source>
        <strain evidence="1 2">KCTC 13429</strain>
    </source>
</reference>
<gene>
    <name evidence="1" type="ORF">BSI_39990</name>
</gene>
<keyword evidence="2" id="KW-1185">Reference proteome</keyword>
<dbReference type="EMBL" id="AMXN01000009">
    <property type="protein sequence ID" value="ELS59618.1"/>
    <property type="molecule type" value="Genomic_DNA"/>
</dbReference>
<dbReference type="Proteomes" id="UP000011182">
    <property type="component" value="Unassembled WGS sequence"/>
</dbReference>
<protein>
    <submittedName>
        <fullName evidence="1">Uncharacterized protein</fullName>
    </submittedName>
</protein>
<proteinExistence type="predicted"/>
<evidence type="ECO:0000313" key="2">
    <source>
        <dbReference type="Proteomes" id="UP000011182"/>
    </source>
</evidence>
<sequence>MSIILFGVFEYCTGWIDENQKGEMHCKLTVEGRSNKGGKNVQ</sequence>
<name>A0A9W5LF79_9BACI</name>
<organism evidence="1 2">
    <name type="scientific">Bacillus inaquosorum KCTC 13429</name>
    <dbReference type="NCBI Taxonomy" id="1236548"/>
    <lineage>
        <taxon>Bacteria</taxon>
        <taxon>Bacillati</taxon>
        <taxon>Bacillota</taxon>
        <taxon>Bacilli</taxon>
        <taxon>Bacillales</taxon>
        <taxon>Bacillaceae</taxon>
        <taxon>Bacillus</taxon>
    </lineage>
</organism>
<comment type="caution">
    <text evidence="1">The sequence shown here is derived from an EMBL/GenBank/DDBJ whole genome shotgun (WGS) entry which is preliminary data.</text>
</comment>
<accession>A0A9W5LF79</accession>